<evidence type="ECO:0000256" key="1">
    <source>
        <dbReference type="ARBA" id="ARBA00010203"/>
    </source>
</evidence>
<dbReference type="GO" id="GO:0009307">
    <property type="term" value="P:DNA restriction-modification system"/>
    <property type="evidence" value="ECO:0007669"/>
    <property type="project" value="UniProtKB-KW"/>
</dbReference>
<evidence type="ECO:0000259" key="9">
    <source>
        <dbReference type="Pfam" id="PF01555"/>
    </source>
</evidence>
<dbReference type="eggNOG" id="COG0863">
    <property type="taxonomic scope" value="Bacteria"/>
</dbReference>
<evidence type="ECO:0000256" key="4">
    <source>
        <dbReference type="ARBA" id="ARBA00022691"/>
    </source>
</evidence>
<dbReference type="HOGENOM" id="CLU_024927_5_1_9"/>
<keyword evidence="4" id="KW-0949">S-adenosyl-L-methionine</keyword>
<evidence type="ECO:0000313" key="10">
    <source>
        <dbReference type="EMBL" id="ADL50799.1"/>
    </source>
</evidence>
<dbReference type="GO" id="GO:0003677">
    <property type="term" value="F:DNA binding"/>
    <property type="evidence" value="ECO:0007669"/>
    <property type="project" value="UniProtKB-KW"/>
</dbReference>
<dbReference type="SUPFAM" id="SSF53335">
    <property type="entry name" value="S-adenosyl-L-methionine-dependent methyltransferases"/>
    <property type="match status" value="1"/>
</dbReference>
<organism evidence="10 11">
    <name type="scientific">Clostridium cellulovorans (strain ATCC 35296 / DSM 3052 / OCM 3 / 743B)</name>
    <dbReference type="NCBI Taxonomy" id="573061"/>
    <lineage>
        <taxon>Bacteria</taxon>
        <taxon>Bacillati</taxon>
        <taxon>Bacillota</taxon>
        <taxon>Clostridia</taxon>
        <taxon>Eubacteriales</taxon>
        <taxon>Clostridiaceae</taxon>
        <taxon>Clostridium</taxon>
    </lineage>
</organism>
<dbReference type="REBASE" id="27350">
    <property type="entry name" value="M.Cce743ORF1038P"/>
</dbReference>
<gene>
    <name evidence="10" type="ordered locus">Clocel_1038</name>
</gene>
<dbReference type="RefSeq" id="WP_010076350.1">
    <property type="nucleotide sequence ID" value="NC_014393.1"/>
</dbReference>
<feature type="domain" description="DNA methylase N-4/N-6" evidence="9">
    <location>
        <begin position="31"/>
        <end position="233"/>
    </location>
</feature>
<protein>
    <recommendedName>
        <fullName evidence="8">Methyltransferase</fullName>
        <ecNumber evidence="8">2.1.1.-</ecNumber>
    </recommendedName>
</protein>
<dbReference type="OrthoDB" id="9800801at2"/>
<dbReference type="PRINTS" id="PR00508">
    <property type="entry name" value="S21N4MTFRASE"/>
</dbReference>
<dbReference type="Pfam" id="PF01555">
    <property type="entry name" value="N6_N4_Mtase"/>
    <property type="match status" value="1"/>
</dbReference>
<dbReference type="InterPro" id="IPR002941">
    <property type="entry name" value="DNA_methylase_N4/N6"/>
</dbReference>
<dbReference type="InterPro" id="IPR001091">
    <property type="entry name" value="RM_Methyltransferase"/>
</dbReference>
<evidence type="ECO:0000256" key="2">
    <source>
        <dbReference type="ARBA" id="ARBA00022603"/>
    </source>
</evidence>
<evidence type="ECO:0000256" key="5">
    <source>
        <dbReference type="ARBA" id="ARBA00022747"/>
    </source>
</evidence>
<comment type="similarity">
    <text evidence="1">Belongs to the N(4)/N(6)-methyltransferase family. N(4) subfamily.</text>
</comment>
<evidence type="ECO:0000313" key="11">
    <source>
        <dbReference type="Proteomes" id="UP000002730"/>
    </source>
</evidence>
<dbReference type="SMR" id="D9STW1"/>
<dbReference type="EMBL" id="CP002160">
    <property type="protein sequence ID" value="ADL50799.1"/>
    <property type="molecule type" value="Genomic_DNA"/>
</dbReference>
<keyword evidence="5" id="KW-0680">Restriction system</keyword>
<keyword evidence="6" id="KW-0238">DNA-binding</keyword>
<dbReference type="STRING" id="573061.Clocel_1038"/>
<dbReference type="EC" id="2.1.1.-" evidence="8"/>
<comment type="catalytic activity">
    <reaction evidence="7">
        <text>a 2'-deoxycytidine in DNA + S-adenosyl-L-methionine = an N(4)-methyl-2'-deoxycytidine in DNA + S-adenosyl-L-homocysteine + H(+)</text>
        <dbReference type="Rhea" id="RHEA:16857"/>
        <dbReference type="Rhea" id="RHEA-COMP:11369"/>
        <dbReference type="Rhea" id="RHEA-COMP:13674"/>
        <dbReference type="ChEBI" id="CHEBI:15378"/>
        <dbReference type="ChEBI" id="CHEBI:57856"/>
        <dbReference type="ChEBI" id="CHEBI:59789"/>
        <dbReference type="ChEBI" id="CHEBI:85452"/>
        <dbReference type="ChEBI" id="CHEBI:137933"/>
        <dbReference type="EC" id="2.1.1.113"/>
    </reaction>
</comment>
<keyword evidence="2 10" id="KW-0489">Methyltransferase</keyword>
<dbReference type="KEGG" id="ccb:Clocel_1038"/>
<keyword evidence="11" id="KW-1185">Reference proteome</keyword>
<evidence type="ECO:0000256" key="3">
    <source>
        <dbReference type="ARBA" id="ARBA00022679"/>
    </source>
</evidence>
<dbReference type="GO" id="GO:0015667">
    <property type="term" value="F:site-specific DNA-methyltransferase (cytosine-N4-specific) activity"/>
    <property type="evidence" value="ECO:0007669"/>
    <property type="project" value="UniProtKB-EC"/>
</dbReference>
<dbReference type="AlphaFoldDB" id="D9STW1"/>
<sequence>MKQDISSLKDKFELKVSSSENLNFILNNSLDLVITSPPYNIGTDYTGSSDDKSLYGYETFIKNVFKECYEKLKMDAYCIVNIPENIKTKNEVWYYPKIYSSILKNIGFSLISVHPWFKLSLDGELFTSKKWEEGKVCKDSHVHSVTEWFMIFKKSNQKEEFKIGEGFTFTPYKTPLHPAAWPVALIEELIKNYCQVEGKVLDPFAGICTTGLACVRNNRCFIGVDISKDYISIGSKLLNEEMLKLKK</sequence>
<dbReference type="GO" id="GO:0032259">
    <property type="term" value="P:methylation"/>
    <property type="evidence" value="ECO:0007669"/>
    <property type="project" value="UniProtKB-KW"/>
</dbReference>
<reference evidence="10 11" key="1">
    <citation type="submission" date="2010-08" db="EMBL/GenBank/DDBJ databases">
        <title>Complete sequence of Clostridium cellulovorans 743B.</title>
        <authorList>
            <consortium name="US DOE Joint Genome Institute"/>
            <person name="Lucas S."/>
            <person name="Copeland A."/>
            <person name="Lapidus A."/>
            <person name="Cheng J.-F."/>
            <person name="Bruce D."/>
            <person name="Goodwin L."/>
            <person name="Pitluck S."/>
            <person name="Chertkov O."/>
            <person name="Detter J.C."/>
            <person name="Han C."/>
            <person name="Tapia R."/>
            <person name="Land M."/>
            <person name="Hauser L."/>
            <person name="Chang Y.-J."/>
            <person name="Jeffries C."/>
            <person name="Kyrpides N."/>
            <person name="Ivanova N."/>
            <person name="Mikhailova N."/>
            <person name="Hemme C.L."/>
            <person name="Woyke T."/>
        </authorList>
    </citation>
    <scope>NUCLEOTIDE SEQUENCE [LARGE SCALE GENOMIC DNA]</scope>
    <source>
        <strain evidence="11">ATCC 35296 / DSM 3052 / OCM 3 / 743B</strain>
    </source>
</reference>
<evidence type="ECO:0000256" key="6">
    <source>
        <dbReference type="ARBA" id="ARBA00023125"/>
    </source>
</evidence>
<name>D9STW1_CLOC7</name>
<dbReference type="InterPro" id="IPR017985">
    <property type="entry name" value="MeTrfase_CN4_CS"/>
</dbReference>
<dbReference type="PROSITE" id="PS00093">
    <property type="entry name" value="N4_MTASE"/>
    <property type="match status" value="1"/>
</dbReference>
<evidence type="ECO:0000256" key="8">
    <source>
        <dbReference type="RuleBase" id="RU362026"/>
    </source>
</evidence>
<evidence type="ECO:0000256" key="7">
    <source>
        <dbReference type="ARBA" id="ARBA00049120"/>
    </source>
</evidence>
<dbReference type="InterPro" id="IPR029063">
    <property type="entry name" value="SAM-dependent_MTases_sf"/>
</dbReference>
<dbReference type="Gene3D" id="3.40.50.150">
    <property type="entry name" value="Vaccinia Virus protein VP39"/>
    <property type="match status" value="1"/>
</dbReference>
<accession>D9STW1</accession>
<dbReference type="GO" id="GO:0008170">
    <property type="term" value="F:N-methyltransferase activity"/>
    <property type="evidence" value="ECO:0007669"/>
    <property type="project" value="InterPro"/>
</dbReference>
<dbReference type="Proteomes" id="UP000002730">
    <property type="component" value="Chromosome"/>
</dbReference>
<proteinExistence type="inferred from homology"/>
<keyword evidence="3" id="KW-0808">Transferase</keyword>